<protein>
    <recommendedName>
        <fullName evidence="6">Pentatricopeptide repeat-containing protein</fullName>
    </recommendedName>
</protein>
<evidence type="ECO:0008006" key="6">
    <source>
        <dbReference type="Google" id="ProtNLM"/>
    </source>
</evidence>
<evidence type="ECO:0000313" key="5">
    <source>
        <dbReference type="Proteomes" id="UP001054889"/>
    </source>
</evidence>
<dbReference type="AlphaFoldDB" id="A0AAV5G0G6"/>
<comment type="caution">
    <text evidence="4">The sequence shown here is derived from an EMBL/GenBank/DDBJ whole genome shotgun (WGS) entry which is preliminary data.</text>
</comment>
<dbReference type="PANTHER" id="PTHR47926">
    <property type="entry name" value="PENTATRICOPEPTIDE REPEAT-CONTAINING PROTEIN"/>
    <property type="match status" value="1"/>
</dbReference>
<evidence type="ECO:0000256" key="2">
    <source>
        <dbReference type="ARBA" id="ARBA00022946"/>
    </source>
</evidence>
<dbReference type="FunFam" id="1.25.40.10:FF:000877">
    <property type="entry name" value="Pentatricopeptide repeat-containing protein mitochondrial"/>
    <property type="match status" value="1"/>
</dbReference>
<keyword evidence="2" id="KW-0809">Transit peptide</keyword>
<name>A0AAV5G0G6_ELECO</name>
<keyword evidence="5" id="KW-1185">Reference proteome</keyword>
<feature type="repeat" description="PPR" evidence="3">
    <location>
        <begin position="265"/>
        <end position="299"/>
    </location>
</feature>
<dbReference type="NCBIfam" id="TIGR00756">
    <property type="entry name" value="PPR"/>
    <property type="match status" value="5"/>
</dbReference>
<feature type="repeat" description="PPR" evidence="3">
    <location>
        <begin position="340"/>
        <end position="374"/>
    </location>
</feature>
<sequence>MPPSPPALPTLLRLLPSQPSLSPAIHAALLKSSALSSPIPATALLTAYTNVGLPRAASRLFDEMPKRDAVAWNTLLACLVRHARPGAAASAFRGMADEGFPPTAATVCTVLKACTASRALRPGRQLHARSVVACHGDVIMAMALVDLYMGCGLVEDAMGVFAHADCPKDAALHNAVLSGCVENGRFREAFLMLRRIELNGISLTCALTSCSATANSAYGMEVHCKVLRCGFDSDTIICNALIDMYAKCGRTTAARIVFDRMAGRNVVSWSSMIDAYGRHGHGEEAMDLFKLMENNAAPIMVLPNAVTFLALLSACGHSGLVDQGRSMLHLMKTKYGIAPGPEHYTCLIHMLGRAGQVDEAWDLYCRLAANRYGRSIAICIAMFDASRANMDVVRGKKVAVRMLEIDPKNPNIHVLISNFHAAIRQWSESDESRRVIVDKGLRKKAASSHVSLG</sequence>
<evidence type="ECO:0000313" key="4">
    <source>
        <dbReference type="EMBL" id="GJN40240.1"/>
    </source>
</evidence>
<reference evidence="4" key="2">
    <citation type="submission" date="2021-12" db="EMBL/GenBank/DDBJ databases">
        <title>Resequencing data analysis of finger millet.</title>
        <authorList>
            <person name="Hatakeyama M."/>
            <person name="Aluri S."/>
            <person name="Balachadran M.T."/>
            <person name="Sivarajan S.R."/>
            <person name="Poveda L."/>
            <person name="Shimizu-Inatsugi R."/>
            <person name="Schlapbach R."/>
            <person name="Sreeman S.M."/>
            <person name="Shimizu K.K."/>
        </authorList>
    </citation>
    <scope>NUCLEOTIDE SEQUENCE</scope>
</reference>
<dbReference type="GO" id="GO:0009451">
    <property type="term" value="P:RNA modification"/>
    <property type="evidence" value="ECO:0007669"/>
    <property type="project" value="InterPro"/>
</dbReference>
<dbReference type="Gene3D" id="1.25.40.10">
    <property type="entry name" value="Tetratricopeptide repeat domain"/>
    <property type="match status" value="4"/>
</dbReference>
<accession>A0AAV5G0G6</accession>
<organism evidence="4 5">
    <name type="scientific">Eleusine coracana subsp. coracana</name>
    <dbReference type="NCBI Taxonomy" id="191504"/>
    <lineage>
        <taxon>Eukaryota</taxon>
        <taxon>Viridiplantae</taxon>
        <taxon>Streptophyta</taxon>
        <taxon>Embryophyta</taxon>
        <taxon>Tracheophyta</taxon>
        <taxon>Spermatophyta</taxon>
        <taxon>Magnoliopsida</taxon>
        <taxon>Liliopsida</taxon>
        <taxon>Poales</taxon>
        <taxon>Poaceae</taxon>
        <taxon>PACMAD clade</taxon>
        <taxon>Chloridoideae</taxon>
        <taxon>Cynodonteae</taxon>
        <taxon>Eleusininae</taxon>
        <taxon>Eleusine</taxon>
    </lineage>
</organism>
<gene>
    <name evidence="4" type="primary">gb29425</name>
    <name evidence="4" type="ORF">PR202_gb29425</name>
</gene>
<feature type="repeat" description="PPR" evidence="3">
    <location>
        <begin position="169"/>
        <end position="203"/>
    </location>
</feature>
<dbReference type="Pfam" id="PF13041">
    <property type="entry name" value="PPR_2"/>
    <property type="match status" value="1"/>
</dbReference>
<reference evidence="4" key="1">
    <citation type="journal article" date="2018" name="DNA Res.">
        <title>Multiple hybrid de novo genome assembly of finger millet, an orphan allotetraploid crop.</title>
        <authorList>
            <person name="Hatakeyama M."/>
            <person name="Aluri S."/>
            <person name="Balachadran M.T."/>
            <person name="Sivarajan S.R."/>
            <person name="Patrignani A."/>
            <person name="Gruter S."/>
            <person name="Poveda L."/>
            <person name="Shimizu-Inatsugi R."/>
            <person name="Baeten J."/>
            <person name="Francoijs K.J."/>
            <person name="Nataraja K.N."/>
            <person name="Reddy Y.A.N."/>
            <person name="Phadnis S."/>
            <person name="Ravikumar R.L."/>
            <person name="Schlapbach R."/>
            <person name="Sreeman S.M."/>
            <person name="Shimizu K.K."/>
        </authorList>
    </citation>
    <scope>NUCLEOTIDE SEQUENCE</scope>
</reference>
<feature type="repeat" description="PPR" evidence="3">
    <location>
        <begin position="68"/>
        <end position="102"/>
    </location>
</feature>
<dbReference type="EMBL" id="BQKI01000107">
    <property type="protein sequence ID" value="GJN40240.1"/>
    <property type="molecule type" value="Genomic_DNA"/>
</dbReference>
<dbReference type="InterPro" id="IPR046960">
    <property type="entry name" value="PPR_At4g14850-like_plant"/>
</dbReference>
<evidence type="ECO:0000256" key="1">
    <source>
        <dbReference type="ARBA" id="ARBA00022737"/>
    </source>
</evidence>
<dbReference type="InterPro" id="IPR002885">
    <property type="entry name" value="PPR_rpt"/>
</dbReference>
<dbReference type="FunFam" id="1.25.40.10:FF:000439">
    <property type="entry name" value="Pentatricopeptide repeat-containing protein mitochondrial"/>
    <property type="match status" value="1"/>
</dbReference>
<feature type="repeat" description="PPR" evidence="3">
    <location>
        <begin position="234"/>
        <end position="264"/>
    </location>
</feature>
<proteinExistence type="predicted"/>
<dbReference type="GO" id="GO:0003723">
    <property type="term" value="F:RNA binding"/>
    <property type="evidence" value="ECO:0007669"/>
    <property type="project" value="InterPro"/>
</dbReference>
<keyword evidence="1" id="KW-0677">Repeat</keyword>
<dbReference type="PROSITE" id="PS51375">
    <property type="entry name" value="PPR"/>
    <property type="match status" value="5"/>
</dbReference>
<dbReference type="Proteomes" id="UP001054889">
    <property type="component" value="Unassembled WGS sequence"/>
</dbReference>
<dbReference type="Pfam" id="PF01535">
    <property type="entry name" value="PPR"/>
    <property type="match status" value="4"/>
</dbReference>
<evidence type="ECO:0000256" key="3">
    <source>
        <dbReference type="PROSITE-ProRule" id="PRU00708"/>
    </source>
</evidence>
<dbReference type="InterPro" id="IPR011990">
    <property type="entry name" value="TPR-like_helical_dom_sf"/>
</dbReference>